<comment type="caution">
    <text evidence="1">The sequence shown here is derived from an EMBL/GenBank/DDBJ whole genome shotgun (WGS) entry which is preliminary data.</text>
</comment>
<dbReference type="EMBL" id="BGZK01002668">
    <property type="protein sequence ID" value="GBP95690.1"/>
    <property type="molecule type" value="Genomic_DNA"/>
</dbReference>
<reference evidence="1 2" key="1">
    <citation type="journal article" date="2019" name="Commun. Biol.">
        <title>The bagworm genome reveals a unique fibroin gene that provides high tensile strength.</title>
        <authorList>
            <person name="Kono N."/>
            <person name="Nakamura H."/>
            <person name="Ohtoshi R."/>
            <person name="Tomita M."/>
            <person name="Numata K."/>
            <person name="Arakawa K."/>
        </authorList>
    </citation>
    <scope>NUCLEOTIDE SEQUENCE [LARGE SCALE GENOMIC DNA]</scope>
</reference>
<accession>A0A4C2A686</accession>
<organism evidence="1 2">
    <name type="scientific">Eumeta variegata</name>
    <name type="common">Bagworm moth</name>
    <name type="synonym">Eumeta japonica</name>
    <dbReference type="NCBI Taxonomy" id="151549"/>
    <lineage>
        <taxon>Eukaryota</taxon>
        <taxon>Metazoa</taxon>
        <taxon>Ecdysozoa</taxon>
        <taxon>Arthropoda</taxon>
        <taxon>Hexapoda</taxon>
        <taxon>Insecta</taxon>
        <taxon>Pterygota</taxon>
        <taxon>Neoptera</taxon>
        <taxon>Endopterygota</taxon>
        <taxon>Lepidoptera</taxon>
        <taxon>Glossata</taxon>
        <taxon>Ditrysia</taxon>
        <taxon>Tineoidea</taxon>
        <taxon>Psychidae</taxon>
        <taxon>Oiketicinae</taxon>
        <taxon>Eumeta</taxon>
    </lineage>
</organism>
<evidence type="ECO:0000313" key="1">
    <source>
        <dbReference type="EMBL" id="GBP95690.1"/>
    </source>
</evidence>
<dbReference type="AlphaFoldDB" id="A0A4C2A686"/>
<gene>
    <name evidence="1" type="ORF">EVAR_97697_1</name>
</gene>
<proteinExistence type="predicted"/>
<sequence length="92" mass="10554">MVSVCTFVCVCLCAYVCKVLITFERLDRSKRDLRHLKGSTELRLPMKKETFSNQFTTAEKKVMEAYRFDSSALGAIAQAAKDLRGRNMRKKL</sequence>
<protein>
    <submittedName>
        <fullName evidence="1">Uncharacterized protein</fullName>
    </submittedName>
</protein>
<keyword evidence="2" id="KW-1185">Reference proteome</keyword>
<evidence type="ECO:0000313" key="2">
    <source>
        <dbReference type="Proteomes" id="UP000299102"/>
    </source>
</evidence>
<name>A0A4C2A686_EUMVA</name>
<dbReference type="Proteomes" id="UP000299102">
    <property type="component" value="Unassembled WGS sequence"/>
</dbReference>